<dbReference type="EMBL" id="JAWDID010000014">
    <property type="protein sequence ID" value="MDU0340545.1"/>
    <property type="molecule type" value="Genomic_DNA"/>
</dbReference>
<sequence>MYEDQLKQFRARSIEKTLRAGLPAYIMDEGWGEGVIRFRVDGRKERIVIVQGKAVIEPFSARADSR</sequence>
<accession>A0ABU3S869</accession>
<evidence type="ECO:0000313" key="1">
    <source>
        <dbReference type="EMBL" id="MDU0340545.1"/>
    </source>
</evidence>
<dbReference type="RefSeq" id="WP_316018412.1">
    <property type="nucleotide sequence ID" value="NZ_JAWDID010000014.1"/>
</dbReference>
<protein>
    <submittedName>
        <fullName evidence="1">Uncharacterized protein</fullName>
    </submittedName>
</protein>
<reference evidence="1 2" key="1">
    <citation type="submission" date="2023-09" db="EMBL/GenBank/DDBJ databases">
        <title>Whole genome shotgun sequencing (WGS) of Bosea sp. ZW T0_25, isolated from stored onions (Allium cepa).</title>
        <authorList>
            <person name="Stoll D.A."/>
            <person name="Huch M."/>
        </authorList>
    </citation>
    <scope>NUCLEOTIDE SEQUENCE [LARGE SCALE GENOMIC DNA]</scope>
    <source>
        <strain evidence="1 2">ZW T0_25</strain>
    </source>
</reference>
<name>A0ABU3S869_9HYPH</name>
<gene>
    <name evidence="1" type="ORF">RKE40_11655</name>
</gene>
<evidence type="ECO:0000313" key="2">
    <source>
        <dbReference type="Proteomes" id="UP001254257"/>
    </source>
</evidence>
<organism evidence="1 2">
    <name type="scientific">Bosea rubneri</name>
    <dbReference type="NCBI Taxonomy" id="3075434"/>
    <lineage>
        <taxon>Bacteria</taxon>
        <taxon>Pseudomonadati</taxon>
        <taxon>Pseudomonadota</taxon>
        <taxon>Alphaproteobacteria</taxon>
        <taxon>Hyphomicrobiales</taxon>
        <taxon>Boseaceae</taxon>
        <taxon>Bosea</taxon>
    </lineage>
</organism>
<dbReference type="Proteomes" id="UP001254257">
    <property type="component" value="Unassembled WGS sequence"/>
</dbReference>
<proteinExistence type="predicted"/>
<comment type="caution">
    <text evidence="1">The sequence shown here is derived from an EMBL/GenBank/DDBJ whole genome shotgun (WGS) entry which is preliminary data.</text>
</comment>
<keyword evidence="2" id="KW-1185">Reference proteome</keyword>